<dbReference type="PANTHER" id="PTHR13193:SF0">
    <property type="entry name" value="PAT COMPLEX SUBUNIT ASTERIX"/>
    <property type="match status" value="1"/>
</dbReference>
<dbReference type="GO" id="GO:0044183">
    <property type="term" value="F:protein folding chaperone"/>
    <property type="evidence" value="ECO:0007669"/>
    <property type="project" value="InterPro"/>
</dbReference>
<dbReference type="EMBL" id="FN648488">
    <property type="protein sequence ID" value="CBJ32000.1"/>
    <property type="molecule type" value="Genomic_DNA"/>
</dbReference>
<keyword evidence="5" id="KW-0472">Membrane</keyword>
<sequence>MYMKQSTRGIEGYRQRSPEIRRVPQGEEINPDAQQITPLHSLQLLNWNVTDQERVERVDNRSQRHPGCVRLSQGKEGVTRDGSMSLTTREPSTSRVDPVAVKRITPFVRPPINPEQLPPDYLALLSLTFGVAGLMLKSTWASWASVFCCMSSLGNIKVHEADPKQIGCSVLFACMGLFMNYFGPASRPIV</sequence>
<comment type="similarity">
    <text evidence="2">Belongs to the Asterix family.</text>
</comment>
<proteinExistence type="inferred from homology"/>
<dbReference type="Pfam" id="PF03669">
    <property type="entry name" value="ASTER"/>
    <property type="match status" value="1"/>
</dbReference>
<dbReference type="STRING" id="2880.D7FWB2"/>
<organism evidence="7 8">
    <name type="scientific">Ectocarpus siliculosus</name>
    <name type="common">Brown alga</name>
    <name type="synonym">Conferva siliculosa</name>
    <dbReference type="NCBI Taxonomy" id="2880"/>
    <lineage>
        <taxon>Eukaryota</taxon>
        <taxon>Sar</taxon>
        <taxon>Stramenopiles</taxon>
        <taxon>Ochrophyta</taxon>
        <taxon>PX clade</taxon>
        <taxon>Phaeophyceae</taxon>
        <taxon>Ectocarpales</taxon>
        <taxon>Ectocarpaceae</taxon>
        <taxon>Ectocarpus</taxon>
    </lineage>
</organism>
<dbReference type="eggNOG" id="KOG3462">
    <property type="taxonomic scope" value="Eukaryota"/>
</dbReference>
<evidence type="ECO:0008006" key="9">
    <source>
        <dbReference type="Google" id="ProtNLM"/>
    </source>
</evidence>
<evidence type="ECO:0000256" key="3">
    <source>
        <dbReference type="ARBA" id="ARBA00022692"/>
    </source>
</evidence>
<comment type="subcellular location">
    <subcellularLocation>
        <location evidence="1">Membrane</location>
    </subcellularLocation>
</comment>
<dbReference type="Proteomes" id="UP000002630">
    <property type="component" value="Linkage Group LG05"/>
</dbReference>
<evidence type="ECO:0000256" key="6">
    <source>
        <dbReference type="SAM" id="MobiDB-lite"/>
    </source>
</evidence>
<evidence type="ECO:0000256" key="1">
    <source>
        <dbReference type="ARBA" id="ARBA00004370"/>
    </source>
</evidence>
<evidence type="ECO:0000256" key="2">
    <source>
        <dbReference type="ARBA" id="ARBA00009066"/>
    </source>
</evidence>
<name>D7FWB2_ECTSI</name>
<dbReference type="EMBL" id="FN649730">
    <property type="protein sequence ID" value="CBJ32000.1"/>
    <property type="molecule type" value="Genomic_DNA"/>
</dbReference>
<accession>D7FWB2</accession>
<dbReference type="InParanoid" id="D7FWB2"/>
<dbReference type="GO" id="GO:0005789">
    <property type="term" value="C:endoplasmic reticulum membrane"/>
    <property type="evidence" value="ECO:0007669"/>
    <property type="project" value="InterPro"/>
</dbReference>
<keyword evidence="3" id="KW-0812">Transmembrane</keyword>
<reference evidence="7 8" key="1">
    <citation type="journal article" date="2010" name="Nature">
        <title>The Ectocarpus genome and the independent evolution of multicellularity in brown algae.</title>
        <authorList>
            <person name="Cock J.M."/>
            <person name="Sterck L."/>
            <person name="Rouze P."/>
            <person name="Scornet D."/>
            <person name="Allen A.E."/>
            <person name="Amoutzias G."/>
            <person name="Anthouard V."/>
            <person name="Artiguenave F."/>
            <person name="Aury J.M."/>
            <person name="Badger J.H."/>
            <person name="Beszteri B."/>
            <person name="Billiau K."/>
            <person name="Bonnet E."/>
            <person name="Bothwell J.H."/>
            <person name="Bowler C."/>
            <person name="Boyen C."/>
            <person name="Brownlee C."/>
            <person name="Carrano C.J."/>
            <person name="Charrier B."/>
            <person name="Cho G.Y."/>
            <person name="Coelho S.M."/>
            <person name="Collen J."/>
            <person name="Corre E."/>
            <person name="Da Silva C."/>
            <person name="Delage L."/>
            <person name="Delaroque N."/>
            <person name="Dittami S.M."/>
            <person name="Doulbeau S."/>
            <person name="Elias M."/>
            <person name="Farnham G."/>
            <person name="Gachon C.M."/>
            <person name="Gschloessl B."/>
            <person name="Heesch S."/>
            <person name="Jabbari K."/>
            <person name="Jubin C."/>
            <person name="Kawai H."/>
            <person name="Kimura K."/>
            <person name="Kloareg B."/>
            <person name="Kupper F.C."/>
            <person name="Lang D."/>
            <person name="Le Bail A."/>
            <person name="Leblanc C."/>
            <person name="Lerouge P."/>
            <person name="Lohr M."/>
            <person name="Lopez P.J."/>
            <person name="Martens C."/>
            <person name="Maumus F."/>
            <person name="Michel G."/>
            <person name="Miranda-Saavedra D."/>
            <person name="Morales J."/>
            <person name="Moreau H."/>
            <person name="Motomura T."/>
            <person name="Nagasato C."/>
            <person name="Napoli C.A."/>
            <person name="Nelson D.R."/>
            <person name="Nyvall-Collen P."/>
            <person name="Peters A.F."/>
            <person name="Pommier C."/>
            <person name="Potin P."/>
            <person name="Poulain J."/>
            <person name="Quesneville H."/>
            <person name="Read B."/>
            <person name="Rensing S.A."/>
            <person name="Ritter A."/>
            <person name="Rousvoal S."/>
            <person name="Samanta M."/>
            <person name="Samson G."/>
            <person name="Schroeder D.C."/>
            <person name="Segurens B."/>
            <person name="Strittmatter M."/>
            <person name="Tonon T."/>
            <person name="Tregear J.W."/>
            <person name="Valentin K."/>
            <person name="von Dassow P."/>
            <person name="Yamagishi T."/>
            <person name="Van de Peer Y."/>
            <person name="Wincker P."/>
        </authorList>
    </citation>
    <scope>NUCLEOTIDE SEQUENCE [LARGE SCALE GENOMIC DNA]</scope>
    <source>
        <strain evidence="8">Ec32 / CCAP1310/4</strain>
    </source>
</reference>
<dbReference type="PANTHER" id="PTHR13193">
    <property type="entry name" value="CGI-140"/>
    <property type="match status" value="1"/>
</dbReference>
<keyword evidence="4" id="KW-1133">Transmembrane helix</keyword>
<evidence type="ECO:0000313" key="7">
    <source>
        <dbReference type="EMBL" id="CBJ32000.1"/>
    </source>
</evidence>
<gene>
    <name evidence="7" type="ORF">Esi_0300_0007</name>
</gene>
<evidence type="ECO:0000256" key="5">
    <source>
        <dbReference type="ARBA" id="ARBA00023136"/>
    </source>
</evidence>
<evidence type="ECO:0000256" key="4">
    <source>
        <dbReference type="ARBA" id="ARBA00022989"/>
    </source>
</evidence>
<evidence type="ECO:0000313" key="8">
    <source>
        <dbReference type="Proteomes" id="UP000002630"/>
    </source>
</evidence>
<feature type="compositionally biased region" description="Polar residues" evidence="6">
    <location>
        <begin position="82"/>
        <end position="92"/>
    </location>
</feature>
<dbReference type="InterPro" id="IPR005351">
    <property type="entry name" value="ASTER"/>
</dbReference>
<dbReference type="OrthoDB" id="510582at2759"/>
<feature type="region of interest" description="Disordered" evidence="6">
    <location>
        <begin position="73"/>
        <end position="92"/>
    </location>
</feature>
<keyword evidence="8" id="KW-1185">Reference proteome</keyword>
<dbReference type="AlphaFoldDB" id="D7FWB2"/>
<protein>
    <recommendedName>
        <fullName evidence="9">Protein Asterix</fullName>
    </recommendedName>
</protein>
<dbReference type="GO" id="GO:0045048">
    <property type="term" value="P:protein insertion into ER membrane"/>
    <property type="evidence" value="ECO:0007669"/>
    <property type="project" value="InterPro"/>
</dbReference>